<dbReference type="AlphaFoldDB" id="A0A9W7NM87"/>
<dbReference type="PANTHER" id="PTHR38590">
    <property type="entry name" value="BLL0828 PROTEIN"/>
    <property type="match status" value="1"/>
</dbReference>
<dbReference type="PANTHER" id="PTHR38590:SF1">
    <property type="entry name" value="BLL0828 PROTEIN"/>
    <property type="match status" value="1"/>
</dbReference>
<proteinExistence type="predicted"/>
<name>A0A9W7NM87_9PROT</name>
<dbReference type="Pfam" id="PF04480">
    <property type="entry name" value="DUF559"/>
    <property type="match status" value="1"/>
</dbReference>
<accession>A0A9W7NM87</accession>
<keyword evidence="2" id="KW-0378">Hydrolase</keyword>
<evidence type="ECO:0000313" key="2">
    <source>
        <dbReference type="EMBL" id="KAA0682810.1"/>
    </source>
</evidence>
<reference evidence="2 3" key="1">
    <citation type="submission" date="2018-07" db="EMBL/GenBank/DDBJ databases">
        <title>Genome sequence of Azospirillum sp. ATCC 49961.</title>
        <authorList>
            <person name="Sant'Anna F.H."/>
            <person name="Baldani J.I."/>
            <person name="Zilli J.E."/>
            <person name="Reis V.M."/>
            <person name="Hartmann A."/>
            <person name="Cruz L."/>
            <person name="de Souza E.M."/>
            <person name="de Oliveira Pedrosa F."/>
            <person name="Passaglia L.M.P."/>
        </authorList>
    </citation>
    <scope>NUCLEOTIDE SEQUENCE [LARGE SCALE GENOMIC DNA]</scope>
    <source>
        <strain evidence="2 3">ATCC 49961</strain>
    </source>
</reference>
<dbReference type="OrthoDB" id="9798754at2"/>
<dbReference type="GO" id="GO:0004519">
    <property type="term" value="F:endonuclease activity"/>
    <property type="evidence" value="ECO:0007669"/>
    <property type="project" value="UniProtKB-KW"/>
</dbReference>
<sequence>MAYTPATTKRQARDLRSNPTDAERKLWSLLRGRQLAGHRFRRQHPVPPFILDFACVEARLAVEADGGQHNGSERDEQRDRILADLGWRVLRFWNPDILATPDAVAETVLATLLTPTPVPEGSPSAAR</sequence>
<dbReference type="InterPro" id="IPR047216">
    <property type="entry name" value="Endonuclease_DUF559_bact"/>
</dbReference>
<protein>
    <submittedName>
        <fullName evidence="2">Endonuclease domain-containing protein</fullName>
    </submittedName>
</protein>
<dbReference type="CDD" id="cd01038">
    <property type="entry name" value="Endonuclease_DUF559"/>
    <property type="match status" value="1"/>
</dbReference>
<keyword evidence="2" id="KW-0255">Endonuclease</keyword>
<keyword evidence="3" id="KW-1185">Reference proteome</keyword>
<dbReference type="Gene3D" id="3.40.960.10">
    <property type="entry name" value="VSR Endonuclease"/>
    <property type="match status" value="1"/>
</dbReference>
<evidence type="ECO:0000259" key="1">
    <source>
        <dbReference type="Pfam" id="PF04480"/>
    </source>
</evidence>
<feature type="domain" description="DUF559" evidence="1">
    <location>
        <begin position="8"/>
        <end position="112"/>
    </location>
</feature>
<comment type="caution">
    <text evidence="2">The sequence shown here is derived from an EMBL/GenBank/DDBJ whole genome shotgun (WGS) entry which is preliminary data.</text>
</comment>
<dbReference type="EMBL" id="QOKW01000003">
    <property type="protein sequence ID" value="KAA0682810.1"/>
    <property type="molecule type" value="Genomic_DNA"/>
</dbReference>
<dbReference type="RefSeq" id="WP_149467828.1">
    <property type="nucleotide sequence ID" value="NZ_QOKW01000003.1"/>
</dbReference>
<keyword evidence="2" id="KW-0540">Nuclease</keyword>
<dbReference type="InterPro" id="IPR011335">
    <property type="entry name" value="Restrct_endonuc-II-like"/>
</dbReference>
<dbReference type="InterPro" id="IPR007569">
    <property type="entry name" value="DUF559"/>
</dbReference>
<organism evidence="2 3">
    <name type="scientific">Roseomonas genomospecies 6</name>
    <dbReference type="NCBI Taxonomy" id="214106"/>
    <lineage>
        <taxon>Bacteria</taxon>
        <taxon>Pseudomonadati</taxon>
        <taxon>Pseudomonadota</taxon>
        <taxon>Alphaproteobacteria</taxon>
        <taxon>Acetobacterales</taxon>
        <taxon>Roseomonadaceae</taxon>
        <taxon>Roseomonas</taxon>
    </lineage>
</organism>
<gene>
    <name evidence="2" type="ORF">DS843_05190</name>
</gene>
<evidence type="ECO:0000313" key="3">
    <source>
        <dbReference type="Proteomes" id="UP000480854"/>
    </source>
</evidence>
<dbReference type="SUPFAM" id="SSF52980">
    <property type="entry name" value="Restriction endonuclease-like"/>
    <property type="match status" value="1"/>
</dbReference>
<dbReference type="Proteomes" id="UP000480854">
    <property type="component" value="Unassembled WGS sequence"/>
</dbReference>